<dbReference type="SUPFAM" id="SSF102198">
    <property type="entry name" value="Putative cyclase"/>
    <property type="match status" value="1"/>
</dbReference>
<accession>A0A0S7Y5A5</accession>
<dbReference type="GO" id="GO:0004061">
    <property type="term" value="F:arylformamidase activity"/>
    <property type="evidence" value="ECO:0007669"/>
    <property type="project" value="UniProtKB-EC"/>
</dbReference>
<keyword evidence="7" id="KW-0378">Hydrolase</keyword>
<name>A0A0S7Y5A5_UNCSA</name>
<comment type="caution">
    <text evidence="12">The sequence shown here is derived from an EMBL/GenBank/DDBJ whole genome shotgun (WGS) entry which is preliminary data.</text>
</comment>
<dbReference type="EC" id="3.5.1.9" evidence="4"/>
<evidence type="ECO:0000256" key="9">
    <source>
        <dbReference type="ARBA" id="ARBA00023079"/>
    </source>
</evidence>
<dbReference type="GO" id="GO:0019441">
    <property type="term" value="P:L-tryptophan catabolic process to kynurenine"/>
    <property type="evidence" value="ECO:0007669"/>
    <property type="project" value="InterPro"/>
</dbReference>
<dbReference type="InterPro" id="IPR007325">
    <property type="entry name" value="KFase/CYL"/>
</dbReference>
<evidence type="ECO:0000256" key="4">
    <source>
        <dbReference type="ARBA" id="ARBA00012930"/>
    </source>
</evidence>
<comment type="function">
    <text evidence="2">Catalyzes the hydrolysis of N-formyl-L-kynurenine to L-kynurenine, the second step in the kynurenine pathway of tryptophan degradation.</text>
</comment>
<keyword evidence="8" id="KW-0862">Zinc</keyword>
<gene>
    <name evidence="12" type="ORF">AMJ44_02505</name>
</gene>
<protein>
    <recommendedName>
        <fullName evidence="5">Kynurenine formamidase</fullName>
        <ecNumber evidence="4">3.5.1.9</ecNumber>
    </recommendedName>
</protein>
<dbReference type="InterPro" id="IPR037175">
    <property type="entry name" value="KFase_sf"/>
</dbReference>
<dbReference type="PANTHER" id="PTHR31118">
    <property type="entry name" value="CYCLASE-LIKE PROTEIN 2"/>
    <property type="match status" value="1"/>
</dbReference>
<evidence type="ECO:0000256" key="8">
    <source>
        <dbReference type="ARBA" id="ARBA00022833"/>
    </source>
</evidence>
<organism evidence="12 13">
    <name type="scientific">candidate division WOR-1 bacterium DG_54_3</name>
    <dbReference type="NCBI Taxonomy" id="1703775"/>
    <lineage>
        <taxon>Bacteria</taxon>
        <taxon>Bacillati</taxon>
        <taxon>Saganbacteria</taxon>
    </lineage>
</organism>
<comment type="catalytic activity">
    <reaction evidence="10">
        <text>N-formyl-L-kynurenine + H2O = L-kynurenine + formate + H(+)</text>
        <dbReference type="Rhea" id="RHEA:13009"/>
        <dbReference type="ChEBI" id="CHEBI:15377"/>
        <dbReference type="ChEBI" id="CHEBI:15378"/>
        <dbReference type="ChEBI" id="CHEBI:15740"/>
        <dbReference type="ChEBI" id="CHEBI:57959"/>
        <dbReference type="ChEBI" id="CHEBI:58629"/>
        <dbReference type="EC" id="3.5.1.9"/>
    </reaction>
</comment>
<comment type="pathway">
    <text evidence="11">Amino-acid degradation; L-tryptophan degradation via kynurenine pathway; L-kynurenine from L-tryptophan: step 2/2.</text>
</comment>
<dbReference type="FunFam" id="3.50.30.50:FF:000001">
    <property type="entry name" value="Kynurenine formamidase"/>
    <property type="match status" value="1"/>
</dbReference>
<evidence type="ECO:0000256" key="7">
    <source>
        <dbReference type="ARBA" id="ARBA00022801"/>
    </source>
</evidence>
<comment type="cofactor">
    <cofactor evidence="1">
        <name>Zn(2+)</name>
        <dbReference type="ChEBI" id="CHEBI:29105"/>
    </cofactor>
</comment>
<evidence type="ECO:0000256" key="3">
    <source>
        <dbReference type="ARBA" id="ARBA00011738"/>
    </source>
</evidence>
<dbReference type="AlphaFoldDB" id="A0A0S7Y5A5"/>
<dbReference type="Gene3D" id="3.50.30.50">
    <property type="entry name" value="Putative cyclase"/>
    <property type="match status" value="1"/>
</dbReference>
<dbReference type="PATRIC" id="fig|1703775.3.peg.3358"/>
<reference evidence="12 13" key="1">
    <citation type="journal article" date="2015" name="Microbiome">
        <title>Genomic resolution of linkages in carbon, nitrogen, and sulfur cycling among widespread estuary sediment bacteria.</title>
        <authorList>
            <person name="Baker B.J."/>
            <person name="Lazar C.S."/>
            <person name="Teske A.P."/>
            <person name="Dick G.J."/>
        </authorList>
    </citation>
    <scope>NUCLEOTIDE SEQUENCE [LARGE SCALE GENOMIC DNA]</scope>
    <source>
        <strain evidence="12">DG_54_3</strain>
    </source>
</reference>
<dbReference type="GO" id="GO:0046872">
    <property type="term" value="F:metal ion binding"/>
    <property type="evidence" value="ECO:0007669"/>
    <property type="project" value="UniProtKB-KW"/>
</dbReference>
<evidence type="ECO:0000256" key="11">
    <source>
        <dbReference type="ARBA" id="ARBA00060547"/>
    </source>
</evidence>
<keyword evidence="6" id="KW-0479">Metal-binding</keyword>
<dbReference type="Pfam" id="PF04199">
    <property type="entry name" value="Cyclase"/>
    <property type="match status" value="1"/>
</dbReference>
<keyword evidence="9" id="KW-0823">Tryptophan catabolism</keyword>
<dbReference type="PANTHER" id="PTHR31118:SF32">
    <property type="entry name" value="KYNURENINE FORMAMIDASE"/>
    <property type="match status" value="1"/>
</dbReference>
<evidence type="ECO:0000256" key="2">
    <source>
        <dbReference type="ARBA" id="ARBA00002204"/>
    </source>
</evidence>
<dbReference type="EMBL" id="LIZX01000015">
    <property type="protein sequence ID" value="KPJ69715.1"/>
    <property type="molecule type" value="Genomic_DNA"/>
</dbReference>
<proteinExistence type="predicted"/>
<sequence>MRILNRYHDITVPISSRMHIWPSHKSIQIKAIKSIDAGASSNVTAIKINTHTGTHIDAPYHMLSGEKTIDQIPLEILIGPVQVIEILDRKEITAAELKSKLKNGTERVLFKTRNSERWSEEKFFRNYVYLSLKAAEFLAEMHVKLVGIDYLSIDKYGDKRHLPHKALLSRDIVIIEGINLSKIHPGFYELICLPLKIEGADGAPARVILKETQT</sequence>
<evidence type="ECO:0000256" key="6">
    <source>
        <dbReference type="ARBA" id="ARBA00022723"/>
    </source>
</evidence>
<evidence type="ECO:0000313" key="13">
    <source>
        <dbReference type="Proteomes" id="UP000051861"/>
    </source>
</evidence>
<comment type="subunit">
    <text evidence="3">Homodimer.</text>
</comment>
<evidence type="ECO:0000256" key="1">
    <source>
        <dbReference type="ARBA" id="ARBA00001947"/>
    </source>
</evidence>
<evidence type="ECO:0000256" key="5">
    <source>
        <dbReference type="ARBA" id="ARBA00014889"/>
    </source>
</evidence>
<evidence type="ECO:0000313" key="12">
    <source>
        <dbReference type="EMBL" id="KPJ69715.1"/>
    </source>
</evidence>
<dbReference type="Proteomes" id="UP000051861">
    <property type="component" value="Unassembled WGS sequence"/>
</dbReference>
<evidence type="ECO:0000256" key="10">
    <source>
        <dbReference type="ARBA" id="ARBA00048496"/>
    </source>
</evidence>